<name>A0ABQ6MJK3_9STRA</name>
<comment type="subcellular location">
    <subcellularLocation>
        <location evidence="1">Membrane</location>
        <topology evidence="1">Multi-pass membrane protein</topology>
    </subcellularLocation>
</comment>
<keyword evidence="4 5" id="KW-0472">Membrane</keyword>
<comment type="caution">
    <text evidence="9">The sequence shown here is derived from an EMBL/GenBank/DDBJ whole genome shotgun (WGS) entry which is preliminary data.</text>
</comment>
<evidence type="ECO:0000256" key="3">
    <source>
        <dbReference type="ARBA" id="ARBA00022989"/>
    </source>
</evidence>
<proteinExistence type="predicted"/>
<protein>
    <recommendedName>
        <fullName evidence="8">TLC domain-containing protein</fullName>
    </recommendedName>
</protein>
<dbReference type="EMBL" id="BRYB01000293">
    <property type="protein sequence ID" value="GMI27090.1"/>
    <property type="molecule type" value="Genomic_DNA"/>
</dbReference>
<dbReference type="Pfam" id="PF03798">
    <property type="entry name" value="TRAM_LAG1_CLN8"/>
    <property type="match status" value="1"/>
</dbReference>
<keyword evidence="3 7" id="KW-1133">Transmembrane helix</keyword>
<feature type="domain" description="TLC" evidence="8">
    <location>
        <begin position="33"/>
        <end position="242"/>
    </location>
</feature>
<feature type="compositionally biased region" description="Basic residues" evidence="6">
    <location>
        <begin position="266"/>
        <end position="278"/>
    </location>
</feature>
<evidence type="ECO:0000313" key="10">
    <source>
        <dbReference type="Proteomes" id="UP001165060"/>
    </source>
</evidence>
<dbReference type="PANTHER" id="PTHR12560">
    <property type="entry name" value="LONGEVITY ASSURANCE FACTOR 1 LAG1"/>
    <property type="match status" value="1"/>
</dbReference>
<evidence type="ECO:0000256" key="7">
    <source>
        <dbReference type="SAM" id="Phobius"/>
    </source>
</evidence>
<evidence type="ECO:0000256" key="2">
    <source>
        <dbReference type="ARBA" id="ARBA00022692"/>
    </source>
</evidence>
<evidence type="ECO:0000256" key="1">
    <source>
        <dbReference type="ARBA" id="ARBA00004141"/>
    </source>
</evidence>
<evidence type="ECO:0000256" key="5">
    <source>
        <dbReference type="PROSITE-ProRule" id="PRU00205"/>
    </source>
</evidence>
<reference evidence="9 10" key="1">
    <citation type="journal article" date="2023" name="Commun. Biol.">
        <title>Genome analysis of Parmales, the sister group of diatoms, reveals the evolutionary specialization of diatoms from phago-mixotrophs to photoautotrophs.</title>
        <authorList>
            <person name="Ban H."/>
            <person name="Sato S."/>
            <person name="Yoshikawa S."/>
            <person name="Yamada K."/>
            <person name="Nakamura Y."/>
            <person name="Ichinomiya M."/>
            <person name="Sato N."/>
            <person name="Blanc-Mathieu R."/>
            <person name="Endo H."/>
            <person name="Kuwata A."/>
            <person name="Ogata H."/>
        </authorList>
    </citation>
    <scope>NUCLEOTIDE SEQUENCE [LARGE SCALE GENOMIC DNA]</scope>
</reference>
<dbReference type="SMART" id="SM00724">
    <property type="entry name" value="TLC"/>
    <property type="match status" value="1"/>
</dbReference>
<feature type="transmembrane region" description="Helical" evidence="7">
    <location>
        <begin position="86"/>
        <end position="104"/>
    </location>
</feature>
<dbReference type="InterPro" id="IPR006634">
    <property type="entry name" value="TLC-dom"/>
</dbReference>
<feature type="transmembrane region" description="Helical" evidence="7">
    <location>
        <begin position="216"/>
        <end position="238"/>
    </location>
</feature>
<dbReference type="PIRSF" id="PIRSF005225">
    <property type="entry name" value="LAG1_LAC1"/>
    <property type="match status" value="1"/>
</dbReference>
<sequence length="278" mass="32528">MSIRNSHPARDYAGAASPHLLEVLPTPTKKKVEKFAQAFNEMLFYTVFFFFGYRVVYQQPWLWPSSRWWDTYSTGDNALMDPDFKAYYLFYAARYFAAFVSVLMEHKRADFVEMQVHHTVTVVLVLLSYAGGYNRVGSAVMFLLDCADPPLHVAKQFKYCAVNKSDWAQFYADRFFEFFAVSFIFSRDIIFPYMWWSAMFEGREYYTHDFGTHCCNALLTVLLLLQVYWTSLIFIAVYKQMKNGGIEDIRSDDESEEEGGKSDKKIARKKTTERKKKA</sequence>
<feature type="transmembrane region" description="Helical" evidence="7">
    <location>
        <begin position="175"/>
        <end position="196"/>
    </location>
</feature>
<organism evidence="9 10">
    <name type="scientific">Tetraparma gracilis</name>
    <dbReference type="NCBI Taxonomy" id="2962635"/>
    <lineage>
        <taxon>Eukaryota</taxon>
        <taxon>Sar</taxon>
        <taxon>Stramenopiles</taxon>
        <taxon>Ochrophyta</taxon>
        <taxon>Bolidophyceae</taxon>
        <taxon>Parmales</taxon>
        <taxon>Triparmaceae</taxon>
        <taxon>Tetraparma</taxon>
    </lineage>
</organism>
<evidence type="ECO:0000259" key="8">
    <source>
        <dbReference type="PROSITE" id="PS50922"/>
    </source>
</evidence>
<keyword evidence="2 5" id="KW-0812">Transmembrane</keyword>
<dbReference type="InterPro" id="IPR016439">
    <property type="entry name" value="Lag1/Lac1-like"/>
</dbReference>
<accession>A0ABQ6MJK3</accession>
<evidence type="ECO:0000313" key="9">
    <source>
        <dbReference type="EMBL" id="GMI27090.1"/>
    </source>
</evidence>
<evidence type="ECO:0000256" key="6">
    <source>
        <dbReference type="SAM" id="MobiDB-lite"/>
    </source>
</evidence>
<gene>
    <name evidence="9" type="ORF">TeGR_g2517</name>
</gene>
<feature type="transmembrane region" description="Helical" evidence="7">
    <location>
        <begin position="38"/>
        <end position="57"/>
    </location>
</feature>
<dbReference type="PROSITE" id="PS50922">
    <property type="entry name" value="TLC"/>
    <property type="match status" value="1"/>
</dbReference>
<dbReference type="PANTHER" id="PTHR12560:SF0">
    <property type="entry name" value="LD18904P"/>
    <property type="match status" value="1"/>
</dbReference>
<evidence type="ECO:0000256" key="4">
    <source>
        <dbReference type="ARBA" id="ARBA00023136"/>
    </source>
</evidence>
<dbReference type="Proteomes" id="UP001165060">
    <property type="component" value="Unassembled WGS sequence"/>
</dbReference>
<keyword evidence="10" id="KW-1185">Reference proteome</keyword>
<feature type="region of interest" description="Disordered" evidence="6">
    <location>
        <begin position="249"/>
        <end position="278"/>
    </location>
</feature>